<keyword evidence="2" id="KW-1185">Reference proteome</keyword>
<evidence type="ECO:0000313" key="2">
    <source>
        <dbReference type="Proteomes" id="UP000236630"/>
    </source>
</evidence>
<name>A0A2H5MYJ5_CITUN</name>
<sequence>MPNSAFPLNPRISNPTLITYQLRASDRRLWITLWAPKAGAVFPLVNFDSRREIGDYNKANGIQQRVPRWQALSLPPILVRNTPNTVQTNSSMRCGRRCHVLDPNKSTTTTTTDEDIHTSCLFHKFSAQQGECVDEALPMLDLIPDPPPWRTPPNLCSSSTQAFNSAREASMLLSMSFFDIFPSDHHSLSQFTVATRLLKSSSPI</sequence>
<gene>
    <name evidence="1" type="ORF">CUMW_273630</name>
</gene>
<dbReference type="Proteomes" id="UP000236630">
    <property type="component" value="Unassembled WGS sequence"/>
</dbReference>
<organism evidence="1 2">
    <name type="scientific">Citrus unshiu</name>
    <name type="common">Satsuma mandarin</name>
    <name type="synonym">Citrus nobilis var. unshiu</name>
    <dbReference type="NCBI Taxonomy" id="55188"/>
    <lineage>
        <taxon>Eukaryota</taxon>
        <taxon>Viridiplantae</taxon>
        <taxon>Streptophyta</taxon>
        <taxon>Embryophyta</taxon>
        <taxon>Tracheophyta</taxon>
        <taxon>Spermatophyta</taxon>
        <taxon>Magnoliopsida</taxon>
        <taxon>eudicotyledons</taxon>
        <taxon>Gunneridae</taxon>
        <taxon>Pentapetalae</taxon>
        <taxon>rosids</taxon>
        <taxon>malvids</taxon>
        <taxon>Sapindales</taxon>
        <taxon>Rutaceae</taxon>
        <taxon>Aurantioideae</taxon>
        <taxon>Citrus</taxon>
    </lineage>
</organism>
<dbReference type="EMBL" id="BDQV01001364">
    <property type="protein sequence ID" value="GAY32395.1"/>
    <property type="molecule type" value="Genomic_DNA"/>
</dbReference>
<accession>A0A2H5MYJ5</accession>
<protein>
    <submittedName>
        <fullName evidence="1">Uncharacterized protein</fullName>
    </submittedName>
</protein>
<comment type="caution">
    <text evidence="1">The sequence shown here is derived from an EMBL/GenBank/DDBJ whole genome shotgun (WGS) entry which is preliminary data.</text>
</comment>
<evidence type="ECO:0000313" key="1">
    <source>
        <dbReference type="EMBL" id="GAY32395.1"/>
    </source>
</evidence>
<dbReference type="AlphaFoldDB" id="A0A2H5MYJ5"/>
<proteinExistence type="predicted"/>
<reference evidence="1 2" key="1">
    <citation type="journal article" date="2017" name="Front. Genet.">
        <title>Draft sequencing of the heterozygous diploid genome of Satsuma (Citrus unshiu Marc.) using a hybrid assembly approach.</title>
        <authorList>
            <person name="Shimizu T."/>
            <person name="Tanizawa Y."/>
            <person name="Mochizuki T."/>
            <person name="Nagasaki H."/>
            <person name="Yoshioka T."/>
            <person name="Toyoda A."/>
            <person name="Fujiyama A."/>
            <person name="Kaminuma E."/>
            <person name="Nakamura Y."/>
        </authorList>
    </citation>
    <scope>NUCLEOTIDE SEQUENCE [LARGE SCALE GENOMIC DNA]</scope>
    <source>
        <strain evidence="2">cv. Miyagawa wase</strain>
    </source>
</reference>